<comment type="caution">
    <text evidence="2">The sequence shown here is derived from an EMBL/GenBank/DDBJ whole genome shotgun (WGS) entry which is preliminary data.</text>
</comment>
<protein>
    <submittedName>
        <fullName evidence="2">Uncharacterized protein</fullName>
    </submittedName>
</protein>
<dbReference type="OrthoDB" id="5959886at2759"/>
<keyword evidence="1" id="KW-0732">Signal</keyword>
<evidence type="ECO:0000313" key="3">
    <source>
        <dbReference type="EMBL" id="GBM56977.1"/>
    </source>
</evidence>
<evidence type="ECO:0000256" key="1">
    <source>
        <dbReference type="SAM" id="SignalP"/>
    </source>
</evidence>
<evidence type="ECO:0000313" key="4">
    <source>
        <dbReference type="EMBL" id="GBM57009.1"/>
    </source>
</evidence>
<evidence type="ECO:0000313" key="2">
    <source>
        <dbReference type="EMBL" id="GBM56732.1"/>
    </source>
</evidence>
<feature type="non-terminal residue" evidence="2">
    <location>
        <position position="178"/>
    </location>
</feature>
<dbReference type="EMBL" id="BGPR01100689">
    <property type="protein sequence ID" value="GBM57014.1"/>
    <property type="molecule type" value="Genomic_DNA"/>
</dbReference>
<name>A0A4Y2GRX3_ARAVE</name>
<dbReference type="EMBL" id="BGPR01100679">
    <property type="protein sequence ID" value="GBM56977.1"/>
    <property type="molecule type" value="Genomic_DNA"/>
</dbReference>
<dbReference type="AlphaFoldDB" id="A0A4Y2GRX3"/>
<dbReference type="EMBL" id="BGPR01100606">
    <property type="protein sequence ID" value="GBM56732.1"/>
    <property type="molecule type" value="Genomic_DNA"/>
</dbReference>
<accession>A0A4Y2GRX3</accession>
<dbReference type="Proteomes" id="UP000499080">
    <property type="component" value="Unassembled WGS sequence"/>
</dbReference>
<dbReference type="EMBL" id="BGPR01100688">
    <property type="protein sequence ID" value="GBM57009.1"/>
    <property type="molecule type" value="Genomic_DNA"/>
</dbReference>
<keyword evidence="6" id="KW-1185">Reference proteome</keyword>
<feature type="signal peptide" evidence="1">
    <location>
        <begin position="1"/>
        <end position="21"/>
    </location>
</feature>
<organism evidence="2 6">
    <name type="scientific">Araneus ventricosus</name>
    <name type="common">Orbweaver spider</name>
    <name type="synonym">Epeira ventricosa</name>
    <dbReference type="NCBI Taxonomy" id="182803"/>
    <lineage>
        <taxon>Eukaryota</taxon>
        <taxon>Metazoa</taxon>
        <taxon>Ecdysozoa</taxon>
        <taxon>Arthropoda</taxon>
        <taxon>Chelicerata</taxon>
        <taxon>Arachnida</taxon>
        <taxon>Araneae</taxon>
        <taxon>Araneomorphae</taxon>
        <taxon>Entelegynae</taxon>
        <taxon>Araneoidea</taxon>
        <taxon>Araneidae</taxon>
        <taxon>Araneus</taxon>
    </lineage>
</organism>
<evidence type="ECO:0000313" key="5">
    <source>
        <dbReference type="EMBL" id="GBM57014.1"/>
    </source>
</evidence>
<gene>
    <name evidence="2" type="ORF">AVEN_134642_1</name>
    <name evidence="4" type="ORF">AVEN_147265_1</name>
    <name evidence="5" type="ORF">AVEN_149596_1</name>
    <name evidence="3" type="ORF">AVEN_51195_1</name>
</gene>
<proteinExistence type="predicted"/>
<sequence>MHAASLTCCMFLCAWMASCYGLNLEYKRYNYLDLKDISSSHGEGKRQYSTECEYLDLKDVEFLEEGYILIIAYNTEMAPTRSYILVDNDKICFNRSEELKSEILNHCPKWKYENDEFEILENGSAVLYSIVQQILEPGTYEIVENELHTCIIDEDYPENSTFMDDNRMTALAVSVMFG</sequence>
<reference evidence="2 6" key="1">
    <citation type="journal article" date="2019" name="Sci. Rep.">
        <title>Orb-weaving spider Araneus ventricosus genome elucidates the spidroin gene catalogue.</title>
        <authorList>
            <person name="Kono N."/>
            <person name="Nakamura H."/>
            <person name="Ohtoshi R."/>
            <person name="Moran D.A.P."/>
            <person name="Shinohara A."/>
            <person name="Yoshida Y."/>
            <person name="Fujiwara M."/>
            <person name="Mori M."/>
            <person name="Tomita M."/>
            <person name="Arakawa K."/>
        </authorList>
    </citation>
    <scope>NUCLEOTIDE SEQUENCE [LARGE SCALE GENOMIC DNA]</scope>
</reference>
<feature type="chain" id="PRO_5036362089" evidence="1">
    <location>
        <begin position="22"/>
        <end position="178"/>
    </location>
</feature>
<evidence type="ECO:0000313" key="6">
    <source>
        <dbReference type="Proteomes" id="UP000499080"/>
    </source>
</evidence>